<protein>
    <recommendedName>
        <fullName evidence="2">Homing endonuclease LAGLIDADG domain-containing protein</fullName>
    </recommendedName>
</protein>
<proteinExistence type="predicted"/>
<dbReference type="RefSeq" id="YP_009487226.1">
    <property type="nucleotide sequence ID" value="NC_037774.1"/>
</dbReference>
<accession>A0A2S0U3Q9</accession>
<dbReference type="EMBL" id="MH138073">
    <property type="protein sequence ID" value="AWB36128.1"/>
    <property type="molecule type" value="Genomic_DNA"/>
</dbReference>
<dbReference type="InterPro" id="IPR027434">
    <property type="entry name" value="Homing_endonucl"/>
</dbReference>
<name>A0A2S0U3Q9_9AGAM</name>
<dbReference type="SUPFAM" id="SSF55608">
    <property type="entry name" value="Homing endonucleases"/>
    <property type="match status" value="1"/>
</dbReference>
<geneLocation type="mitochondrion" evidence="3"/>
<evidence type="ECO:0000256" key="1">
    <source>
        <dbReference type="ARBA" id="ARBA00002670"/>
    </source>
</evidence>
<comment type="function">
    <text evidence="1">Mitochondrial DNA endonuclease involved in intron homing.</text>
</comment>
<dbReference type="Gene3D" id="3.10.28.10">
    <property type="entry name" value="Homing endonucleases"/>
    <property type="match status" value="2"/>
</dbReference>
<dbReference type="Pfam" id="PF03161">
    <property type="entry name" value="LAGLIDADG_2"/>
    <property type="match status" value="1"/>
</dbReference>
<dbReference type="AlphaFoldDB" id="A0A2S0U3Q9"/>
<sequence length="242" mass="28784">MDIYIYIKFDLITSVSLICKKNYTTSVNKRLTKGERSKFSINSPLNEILIGLLLGDGHLQCRFGNSRFIYGQSSLREHHLNYFYHIFDLFKPFVSKEFKAKSRSFVDKRTKNTYSSIYFATLTLPCFTYYRNLFYNIQNKKIVPLNINQLLTPRGLAYWIMDDGSLKNKGLHLSTYNFSYEEVILLKNTLENLFKPDFLVKCSIHNHKKGYRIYIWEESIISVRNHIFQYMHKDMLYKINPK</sequence>
<gene>
    <name evidence="3" type="primary">orf242</name>
</gene>
<organism evidence="3">
    <name type="scientific">Russula abietina</name>
    <dbReference type="NCBI Taxonomy" id="482377"/>
    <lineage>
        <taxon>Eukaryota</taxon>
        <taxon>Fungi</taxon>
        <taxon>Dikarya</taxon>
        <taxon>Basidiomycota</taxon>
        <taxon>Agaricomycotina</taxon>
        <taxon>Agaricomycetes</taxon>
        <taxon>Russulales</taxon>
        <taxon>Russulaceae</taxon>
        <taxon>Russula</taxon>
    </lineage>
</organism>
<keyword evidence="3" id="KW-0496">Mitochondrion</keyword>
<feature type="domain" description="Homing endonuclease LAGLIDADG" evidence="2">
    <location>
        <begin position="47"/>
        <end position="220"/>
    </location>
</feature>
<evidence type="ECO:0000313" key="3">
    <source>
        <dbReference type="EMBL" id="AWB36128.1"/>
    </source>
</evidence>
<dbReference type="InterPro" id="IPR004860">
    <property type="entry name" value="LAGLIDADG_dom"/>
</dbReference>
<dbReference type="GeneID" id="36940659"/>
<reference evidence="3" key="1">
    <citation type="journal article" date="2018" name="Int. J. Biol. Macromol.">
        <title>Characterization and comparative mitogenomic analysis of six newly sequenced mitochondrial genomes from ectomycorrhizal fungi (Russula) and phylogenetic analysis of the Agaricomycetes.</title>
        <authorList>
            <person name="Li Q."/>
            <person name="Wang Q."/>
            <person name="Chen C."/>
            <person name="Jin X."/>
            <person name="Chen Z."/>
            <person name="Xiong C."/>
            <person name="Li P."/>
            <person name="Zhao J."/>
            <person name="Huang W."/>
        </authorList>
    </citation>
    <scope>NUCLEOTIDE SEQUENCE</scope>
</reference>
<dbReference type="GO" id="GO:0004519">
    <property type="term" value="F:endonuclease activity"/>
    <property type="evidence" value="ECO:0007669"/>
    <property type="project" value="InterPro"/>
</dbReference>
<evidence type="ECO:0000259" key="2">
    <source>
        <dbReference type="Pfam" id="PF03161"/>
    </source>
</evidence>